<sequence>MKAIWILLGLVLLLVVPAVWAQSCGSLGDGYGPYDYTNAEHREERLPIVTRAHFTPQVERLERGQSGHLGGDIDYTLRAFPNHHRALDAMSRLAVREDTHKPSNMRYTVRCWFHRAKEFAPDDGMVWMLEGMHHHRLG</sequence>
<dbReference type="AlphaFoldDB" id="A0A540V255"/>
<feature type="non-terminal residue" evidence="2">
    <location>
        <position position="138"/>
    </location>
</feature>
<feature type="signal peptide" evidence="1">
    <location>
        <begin position="1"/>
        <end position="21"/>
    </location>
</feature>
<reference evidence="2 3" key="1">
    <citation type="submission" date="2019-06" db="EMBL/GenBank/DDBJ databases">
        <title>Metagenome assembled Genome of Spiribacter salinus SL48-SHIP from the microbial mat of Salt Lake 48 (Novosibirsk region, Russia).</title>
        <authorList>
            <person name="Shipova A."/>
            <person name="Rozanov A.S."/>
            <person name="Bryanskaya A.V."/>
            <person name="Peltek S.E."/>
        </authorList>
    </citation>
    <scope>NUCLEOTIDE SEQUENCE [LARGE SCALE GENOMIC DNA]</scope>
    <source>
        <strain evidence="2">SL48-SHIP-2</strain>
    </source>
</reference>
<evidence type="ECO:0000313" key="3">
    <source>
        <dbReference type="Proteomes" id="UP000315400"/>
    </source>
</evidence>
<gene>
    <name evidence="2" type="ORF">FKY71_20345</name>
</gene>
<protein>
    <submittedName>
        <fullName evidence="2">Uncharacterized protein</fullName>
    </submittedName>
</protein>
<evidence type="ECO:0000313" key="2">
    <source>
        <dbReference type="EMBL" id="TQE90816.1"/>
    </source>
</evidence>
<accession>A0A540V255</accession>
<dbReference type="Proteomes" id="UP000315400">
    <property type="component" value="Unassembled WGS sequence"/>
</dbReference>
<feature type="chain" id="PRO_5021712123" evidence="1">
    <location>
        <begin position="22"/>
        <end position="138"/>
    </location>
</feature>
<evidence type="ECO:0000256" key="1">
    <source>
        <dbReference type="SAM" id="SignalP"/>
    </source>
</evidence>
<dbReference type="PROSITE" id="PS51257">
    <property type="entry name" value="PROKAR_LIPOPROTEIN"/>
    <property type="match status" value="1"/>
</dbReference>
<dbReference type="EMBL" id="VIFK01000709">
    <property type="protein sequence ID" value="TQE90816.1"/>
    <property type="molecule type" value="Genomic_DNA"/>
</dbReference>
<comment type="caution">
    <text evidence="2">The sequence shown here is derived from an EMBL/GenBank/DDBJ whole genome shotgun (WGS) entry which is preliminary data.</text>
</comment>
<keyword evidence="1" id="KW-0732">Signal</keyword>
<name>A0A540V255_9GAMM</name>
<proteinExistence type="predicted"/>
<organism evidence="2 3">
    <name type="scientific">Spiribacter salinus</name>
    <dbReference type="NCBI Taxonomy" id="1335746"/>
    <lineage>
        <taxon>Bacteria</taxon>
        <taxon>Pseudomonadati</taxon>
        <taxon>Pseudomonadota</taxon>
        <taxon>Gammaproteobacteria</taxon>
        <taxon>Chromatiales</taxon>
        <taxon>Ectothiorhodospiraceae</taxon>
        <taxon>Spiribacter</taxon>
    </lineage>
</organism>